<keyword evidence="6 7" id="KW-0067">ATP-binding</keyword>
<keyword evidence="8" id="KW-0472">Membrane</keyword>
<dbReference type="PROSITE" id="PS00109">
    <property type="entry name" value="PROTEIN_KINASE_TYR"/>
    <property type="match status" value="1"/>
</dbReference>
<evidence type="ECO:0000256" key="6">
    <source>
        <dbReference type="ARBA" id="ARBA00022840"/>
    </source>
</evidence>
<dbReference type="InterPro" id="IPR017441">
    <property type="entry name" value="Protein_kinase_ATP_BS"/>
</dbReference>
<dbReference type="PANTHER" id="PTHR43289">
    <property type="entry name" value="MITOGEN-ACTIVATED PROTEIN KINASE KINASE KINASE 20-RELATED"/>
    <property type="match status" value="1"/>
</dbReference>
<sequence>MAAVEEMIAGRYKLRKKLGSGGMGVVWLATDEVLEREVALKCPQLGDKRGARRLRIEARNAARLRHPHIVAVYDVFDEGTTCWLVQEYVEARSLAEIVREDGTLKPRRAAAIGWQIADALAEAHAQGVVHCDVTPENVLVTGDGVAKLTDFGVSRAIWSEITQTDTVAVRGKLPYLAPEVAQGQQAGRESDMFSLGATLFAAVEGHSPLGEADHPAAWVAKAAACEVETPRKAGELASPLTQLLLSDPKRRLDAAHATEAFKKISPPDPKILEWDARWRATSRPPEFERRRVRRRRVLLGATVIVSIAAVAGIVFLLLPRSGAAPAAVPPPVGMGDARTADPCALVSTASMARFGRVTLSLDSGNFDRCDLLVRPREKPVGGVELNLATGPPERNPSLLSRQAGSVEVLSAPADGNHCVRLLGLPDGNRVELTGKKYDPAGPEPCALADGATDYAVEVLNRGPVPRRAAPPATSLASADACGLLEAGALSSVPGIDALHPEAGFGNWRCRWTSTTEHSGGVDLFFDRNQPLTADDGQPVRLAGRAGFVKPQFDGPDDCTVRVQHRPYQDTNGDPMVELVVVKVFGSWPEAQRCAMASTLAAALKLPR</sequence>
<keyword evidence="5 10" id="KW-0418">Kinase</keyword>
<evidence type="ECO:0000256" key="4">
    <source>
        <dbReference type="ARBA" id="ARBA00022741"/>
    </source>
</evidence>
<evidence type="ECO:0000259" key="9">
    <source>
        <dbReference type="PROSITE" id="PS50011"/>
    </source>
</evidence>
<keyword evidence="2" id="KW-0723">Serine/threonine-protein kinase</keyword>
<dbReference type="PROSITE" id="PS50011">
    <property type="entry name" value="PROTEIN_KINASE_DOM"/>
    <property type="match status" value="1"/>
</dbReference>
<dbReference type="InterPro" id="IPR011009">
    <property type="entry name" value="Kinase-like_dom_sf"/>
</dbReference>
<evidence type="ECO:0000256" key="8">
    <source>
        <dbReference type="SAM" id="Phobius"/>
    </source>
</evidence>
<dbReference type="SUPFAM" id="SSF56112">
    <property type="entry name" value="Protein kinase-like (PK-like)"/>
    <property type="match status" value="1"/>
</dbReference>
<feature type="binding site" evidence="7">
    <location>
        <position position="41"/>
    </location>
    <ligand>
        <name>ATP</name>
        <dbReference type="ChEBI" id="CHEBI:30616"/>
    </ligand>
</feature>
<dbReference type="PANTHER" id="PTHR43289:SF6">
    <property type="entry name" value="SERINE_THREONINE-PROTEIN KINASE NEKL-3"/>
    <property type="match status" value="1"/>
</dbReference>
<protein>
    <recommendedName>
        <fullName evidence="1">non-specific serine/threonine protein kinase</fullName>
        <ecNumber evidence="1">2.7.11.1</ecNumber>
    </recommendedName>
</protein>
<name>A0ABW5G756_9PSEU</name>
<evidence type="ECO:0000256" key="5">
    <source>
        <dbReference type="ARBA" id="ARBA00022777"/>
    </source>
</evidence>
<evidence type="ECO:0000256" key="3">
    <source>
        <dbReference type="ARBA" id="ARBA00022679"/>
    </source>
</evidence>
<organism evidence="10 11">
    <name type="scientific">Amycolatopsis samaneae</name>
    <dbReference type="NCBI Taxonomy" id="664691"/>
    <lineage>
        <taxon>Bacteria</taxon>
        <taxon>Bacillati</taxon>
        <taxon>Actinomycetota</taxon>
        <taxon>Actinomycetes</taxon>
        <taxon>Pseudonocardiales</taxon>
        <taxon>Pseudonocardiaceae</taxon>
        <taxon>Amycolatopsis</taxon>
    </lineage>
</organism>
<keyword evidence="8" id="KW-0812">Transmembrane</keyword>
<gene>
    <name evidence="10" type="ORF">ACFSYJ_01965</name>
</gene>
<dbReference type="GO" id="GO:0016301">
    <property type="term" value="F:kinase activity"/>
    <property type="evidence" value="ECO:0007669"/>
    <property type="project" value="UniProtKB-KW"/>
</dbReference>
<proteinExistence type="predicted"/>
<evidence type="ECO:0000313" key="11">
    <source>
        <dbReference type="Proteomes" id="UP001597419"/>
    </source>
</evidence>
<dbReference type="PROSITE" id="PS00107">
    <property type="entry name" value="PROTEIN_KINASE_ATP"/>
    <property type="match status" value="1"/>
</dbReference>
<feature type="domain" description="Protein kinase" evidence="9">
    <location>
        <begin position="12"/>
        <end position="271"/>
    </location>
</feature>
<evidence type="ECO:0000256" key="2">
    <source>
        <dbReference type="ARBA" id="ARBA00022527"/>
    </source>
</evidence>
<dbReference type="Gene3D" id="1.10.510.10">
    <property type="entry name" value="Transferase(Phosphotransferase) domain 1"/>
    <property type="match status" value="1"/>
</dbReference>
<dbReference type="InterPro" id="IPR000719">
    <property type="entry name" value="Prot_kinase_dom"/>
</dbReference>
<dbReference type="Gene3D" id="3.30.200.20">
    <property type="entry name" value="Phosphorylase Kinase, domain 1"/>
    <property type="match status" value="1"/>
</dbReference>
<reference evidence="11" key="1">
    <citation type="journal article" date="2019" name="Int. J. Syst. Evol. Microbiol.">
        <title>The Global Catalogue of Microorganisms (GCM) 10K type strain sequencing project: providing services to taxonomists for standard genome sequencing and annotation.</title>
        <authorList>
            <consortium name="The Broad Institute Genomics Platform"/>
            <consortium name="The Broad Institute Genome Sequencing Center for Infectious Disease"/>
            <person name="Wu L."/>
            <person name="Ma J."/>
        </authorList>
    </citation>
    <scope>NUCLEOTIDE SEQUENCE [LARGE SCALE GENOMIC DNA]</scope>
    <source>
        <strain evidence="11">CGMCC 4.7643</strain>
    </source>
</reference>
<feature type="transmembrane region" description="Helical" evidence="8">
    <location>
        <begin position="297"/>
        <end position="318"/>
    </location>
</feature>
<dbReference type="Pfam" id="PF00069">
    <property type="entry name" value="Pkinase"/>
    <property type="match status" value="1"/>
</dbReference>
<evidence type="ECO:0000256" key="7">
    <source>
        <dbReference type="PROSITE-ProRule" id="PRU10141"/>
    </source>
</evidence>
<evidence type="ECO:0000256" key="1">
    <source>
        <dbReference type="ARBA" id="ARBA00012513"/>
    </source>
</evidence>
<comment type="caution">
    <text evidence="10">The sequence shown here is derived from an EMBL/GenBank/DDBJ whole genome shotgun (WGS) entry which is preliminary data.</text>
</comment>
<keyword evidence="8" id="KW-1133">Transmembrane helix</keyword>
<dbReference type="RefSeq" id="WP_345388569.1">
    <property type="nucleotide sequence ID" value="NZ_BAABHG010000003.1"/>
</dbReference>
<accession>A0ABW5G756</accession>
<dbReference type="Proteomes" id="UP001597419">
    <property type="component" value="Unassembled WGS sequence"/>
</dbReference>
<keyword evidence="4 7" id="KW-0547">Nucleotide-binding</keyword>
<keyword evidence="11" id="KW-1185">Reference proteome</keyword>
<evidence type="ECO:0000313" key="10">
    <source>
        <dbReference type="EMBL" id="MFD2457341.1"/>
    </source>
</evidence>
<dbReference type="CDD" id="cd14014">
    <property type="entry name" value="STKc_PknB_like"/>
    <property type="match status" value="1"/>
</dbReference>
<dbReference type="EC" id="2.7.11.1" evidence="1"/>
<keyword evidence="3" id="KW-0808">Transferase</keyword>
<dbReference type="InterPro" id="IPR008266">
    <property type="entry name" value="Tyr_kinase_AS"/>
</dbReference>
<dbReference type="EMBL" id="JBHUKU010000002">
    <property type="protein sequence ID" value="MFD2457341.1"/>
    <property type="molecule type" value="Genomic_DNA"/>
</dbReference>